<comment type="pathway">
    <text evidence="2">tRNA modification; wybutosine-tRNA(Phe) biosynthesis.</text>
</comment>
<dbReference type="Gene3D" id="2.120.10.80">
    <property type="entry name" value="Kelch-type beta propeller"/>
    <property type="match status" value="1"/>
</dbReference>
<dbReference type="GO" id="GO:0008175">
    <property type="term" value="F:tRNA methyltransferase activity"/>
    <property type="evidence" value="ECO:0007669"/>
    <property type="project" value="TreeGrafter"/>
</dbReference>
<evidence type="ECO:0000256" key="11">
    <source>
        <dbReference type="ARBA" id="ARBA00025588"/>
    </source>
</evidence>
<dbReference type="PANTHER" id="PTHR46529:SF1">
    <property type="entry name" value="TRNA WYBUTOSINE-SYNTHESIZING PROTEIN 4"/>
    <property type="match status" value="1"/>
</dbReference>
<sequence length="1081" mass="123430">MKEASSAKLVIGTNDSSILSKRSAERIGYFTQNQYLKEFVSKPQRRTSLINIGYTIRTLLVDLLIKRFLDSSTENRVTIINLGCGYDPTFFKLVASTTNQYQDFRYVDVDYPELIAKKYQLISQSEELNQILPGFKQTKIGDWIQLPKCSYALLGCDLNDSQDFIHKLTHSLGIQENDHILFVSEVSTVYMPAERSDLLIQDLCLRFPNMIWSCLEQVLSTNRSGFSITMLNHFNKLKTPIRGTLGYPTLSHQVNRLNKHWNIVEMSTMLDLWKAFDDHPATRIEKERIIQLEEFDEWEELDLFLSHYILGIAYSNPNLMIQRVQKEGISLPALRRRICETPSKTENLLPWKNYTSIETSIQRRGHTSTSLPDGRILIFGGFGLPPSNTKRSTHSRLSNPIILKLSSQGSIHTVQLPMDSSTPSSRLYHTASLISVGESSYVFLFGGRTSPQTPLFDVHLFNCATNQWSPITPSGSDPWPAPRFRHVALSIQIGNSSCVLVHGGIGLDREILQDSWLFDPSSNSWTHLVDLDQLIGPRHSHQVYYDSVEQHFYVFGGVSAICDGFGTNRIGRNIRFTYSFKNHSIALDSSELLTFNSLTHEPLLHRYAHRIIEWDQPNKTLIMSGGISENGVIDAENQYIYLNLKFNTYQILDLPRLISAPIMIGHSFSILDLTDTVKVALVIGGGATCFSFGSNFDTHIEIISDSDLLISNLMVSKEKPTQKSMVDGSTFDHSSEDTWDKPTELSRLDLSKQGWLDVIAEAVPVIFNTQLQIGNCLDLWSNDYLKLKCGHKKCSVHVSNPTKSPPSTENNNNNNTLKWHDKNFKYQTMNFKELIDRTLEIPIPDQTDKTVLYLRSLSNSPKLPSNFDLDFKEISHGFQIPQVIKDYIQDQNRFFSSVLRVSGADMGLWAHYDTYDNVLVQIKGIKIVRLWHPKEIVNLYIDGSSSHIPSFDPPDLDKFPLYRKSYPMICTLKPGDTLFIPANWIHAVQTIEPSISINTFFKTDQLSKFYVDPNKKKDIWGNLDLSPYHDLHDRIFKDFLDLPKSDQHNFMTLPLNQRQFYLKKIGMDLIRYADQLSESSP</sequence>
<reference evidence="18" key="1">
    <citation type="submission" date="2014-03" db="EMBL/GenBank/DDBJ databases">
        <title>The Genome Sequence of Puccinia striiformis f. sp. tritici PST-78.</title>
        <authorList>
            <consortium name="The Broad Institute Genome Sequencing Platform"/>
            <person name="Cuomo C."/>
            <person name="Hulbert S."/>
            <person name="Chen X."/>
            <person name="Walker B."/>
            <person name="Young S.K."/>
            <person name="Zeng Q."/>
            <person name="Gargeya S."/>
            <person name="Fitzgerald M."/>
            <person name="Haas B."/>
            <person name="Abouelleil A."/>
            <person name="Alvarado L."/>
            <person name="Arachchi H.M."/>
            <person name="Berlin A.M."/>
            <person name="Chapman S.B."/>
            <person name="Goldberg J."/>
            <person name="Griggs A."/>
            <person name="Gujja S."/>
            <person name="Hansen M."/>
            <person name="Howarth C."/>
            <person name="Imamovic A."/>
            <person name="Larimer J."/>
            <person name="McCowan C."/>
            <person name="Montmayeur A."/>
            <person name="Murphy C."/>
            <person name="Neiman D."/>
            <person name="Pearson M."/>
            <person name="Priest M."/>
            <person name="Roberts A."/>
            <person name="Saif S."/>
            <person name="Shea T."/>
            <person name="Sisk P."/>
            <person name="Sykes S."/>
            <person name="Wortman J."/>
            <person name="Nusbaum C."/>
            <person name="Birren B."/>
        </authorList>
    </citation>
    <scope>NUCLEOTIDE SEQUENCE [LARGE SCALE GENOMIC DNA]</scope>
    <source>
        <strain evidence="18">race PST-78</strain>
    </source>
</reference>
<dbReference type="InterPro" id="IPR041667">
    <property type="entry name" value="Cupin_8"/>
</dbReference>
<dbReference type="STRING" id="1165861.A0A0L0V537"/>
<organism evidence="17 18">
    <name type="scientific">Puccinia striiformis f. sp. tritici PST-78</name>
    <dbReference type="NCBI Taxonomy" id="1165861"/>
    <lineage>
        <taxon>Eukaryota</taxon>
        <taxon>Fungi</taxon>
        <taxon>Dikarya</taxon>
        <taxon>Basidiomycota</taxon>
        <taxon>Pucciniomycotina</taxon>
        <taxon>Pucciniomycetes</taxon>
        <taxon>Pucciniales</taxon>
        <taxon>Pucciniaceae</taxon>
        <taxon>Puccinia</taxon>
    </lineage>
</organism>
<dbReference type="GO" id="GO:0030488">
    <property type="term" value="P:tRNA methylation"/>
    <property type="evidence" value="ECO:0007669"/>
    <property type="project" value="TreeGrafter"/>
</dbReference>
<dbReference type="Proteomes" id="UP000054564">
    <property type="component" value="Unassembled WGS sequence"/>
</dbReference>
<evidence type="ECO:0000256" key="1">
    <source>
        <dbReference type="ARBA" id="ARBA00001806"/>
    </source>
</evidence>
<keyword evidence="10" id="KW-0819">tRNA processing</keyword>
<dbReference type="PANTHER" id="PTHR46529">
    <property type="entry name" value="TRNA WYBUTOSINE-SYNTHESIZING PROTEIN 4"/>
    <property type="match status" value="1"/>
</dbReference>
<evidence type="ECO:0000256" key="7">
    <source>
        <dbReference type="ARBA" id="ARBA00022603"/>
    </source>
</evidence>
<evidence type="ECO:0000256" key="10">
    <source>
        <dbReference type="ARBA" id="ARBA00022694"/>
    </source>
</evidence>
<dbReference type="EC" id="2.3.1.231" evidence="4"/>
<dbReference type="InterPro" id="IPR011043">
    <property type="entry name" value="Gal_Oxase/kelch_b-propeller"/>
</dbReference>
<dbReference type="SMART" id="SM00558">
    <property type="entry name" value="JmjC"/>
    <property type="match status" value="1"/>
</dbReference>
<dbReference type="Pfam" id="PF04072">
    <property type="entry name" value="LCM"/>
    <property type="match status" value="1"/>
</dbReference>
<dbReference type="GO" id="GO:0031591">
    <property type="term" value="P:wybutosine biosynthetic process"/>
    <property type="evidence" value="ECO:0007669"/>
    <property type="project" value="TreeGrafter"/>
</dbReference>
<protein>
    <recommendedName>
        <fullName evidence="6">tRNA wybutosine-synthesizing protein 4</fullName>
        <ecNumber evidence="5">2.1.1.290</ecNumber>
        <ecNumber evidence="4">2.3.1.231</ecNumber>
    </recommendedName>
    <alternativeName>
        <fullName evidence="13">Leucine carboxyl methyltransferase 2</fullName>
    </alternativeName>
    <alternativeName>
        <fullName evidence="14">tRNA(Phe) (7-(3-amino-3-(methoxycarbonyl)propyl)wyosine(37)-N)-methoxycarbonyltransferase</fullName>
    </alternativeName>
    <alternativeName>
        <fullName evidence="12">tRNA(Phe) (7-(3-amino-3-carboxypropyl)wyosine(37)-O)-methyltransferase</fullName>
    </alternativeName>
</protein>
<dbReference type="SUPFAM" id="SSF50965">
    <property type="entry name" value="Galactose oxidase, central domain"/>
    <property type="match status" value="1"/>
</dbReference>
<comment type="function">
    <text evidence="11">Probable S-adenosyl-L-methionine-dependent methyltransferase that acts as a component of the wybutosine biosynthesis pathway. Wybutosine is a hyper modified guanosine with a tricyclic base found at the 3'-position adjacent to the anticodon of eukaryotic phenylalanine tRNA. May methylate the carboxyl group of leucine residues to form alpha-leucine ester residues.</text>
</comment>
<keyword evidence="9" id="KW-0949">S-adenosyl-L-methionine</keyword>
<evidence type="ECO:0000256" key="6">
    <source>
        <dbReference type="ARBA" id="ARBA00018045"/>
    </source>
</evidence>
<evidence type="ECO:0000256" key="14">
    <source>
        <dbReference type="ARBA" id="ARBA00030847"/>
    </source>
</evidence>
<comment type="catalytic activity">
    <reaction evidence="15">
        <text>7-[(3S)-(3-amino-3-methoxycarbonyl)propyl]wyosine(37) in tRNA(Phe) + S-adenosyl-L-methionine + CO2 = wybutosine(37) in tRNA(Phe) + S-adenosyl-L-homocysteine + 2 H(+)</text>
        <dbReference type="Rhea" id="RHEA:37119"/>
        <dbReference type="Rhea" id="RHEA-COMP:11844"/>
        <dbReference type="Rhea" id="RHEA-COMP:11847"/>
        <dbReference type="ChEBI" id="CHEBI:15378"/>
        <dbReference type="ChEBI" id="CHEBI:16526"/>
        <dbReference type="ChEBI" id="CHEBI:57856"/>
        <dbReference type="ChEBI" id="CHEBI:59789"/>
        <dbReference type="ChEBI" id="CHEBI:73544"/>
        <dbReference type="ChEBI" id="CHEBI:74275"/>
        <dbReference type="EC" id="2.3.1.231"/>
    </reaction>
</comment>
<evidence type="ECO:0000256" key="5">
    <source>
        <dbReference type="ARBA" id="ARBA00012779"/>
    </source>
</evidence>
<evidence type="ECO:0000256" key="13">
    <source>
        <dbReference type="ARBA" id="ARBA00030231"/>
    </source>
</evidence>
<evidence type="ECO:0000256" key="9">
    <source>
        <dbReference type="ARBA" id="ARBA00022691"/>
    </source>
</evidence>
<evidence type="ECO:0000313" key="18">
    <source>
        <dbReference type="Proteomes" id="UP000054564"/>
    </source>
</evidence>
<keyword evidence="7" id="KW-0489">Methyltransferase</keyword>
<dbReference type="AlphaFoldDB" id="A0A0L0V537"/>
<dbReference type="SUPFAM" id="SSF53335">
    <property type="entry name" value="S-adenosyl-L-methionine-dependent methyltransferases"/>
    <property type="match status" value="1"/>
</dbReference>
<evidence type="ECO:0000256" key="15">
    <source>
        <dbReference type="ARBA" id="ARBA00049250"/>
    </source>
</evidence>
<gene>
    <name evidence="17" type="ORF">PSTG_12210</name>
</gene>
<name>A0A0L0V537_9BASI</name>
<evidence type="ECO:0000256" key="3">
    <source>
        <dbReference type="ARBA" id="ARBA00010703"/>
    </source>
</evidence>
<accession>A0A0L0V537</accession>
<evidence type="ECO:0000256" key="2">
    <source>
        <dbReference type="ARBA" id="ARBA00004797"/>
    </source>
</evidence>
<dbReference type="UniPathway" id="UPA00375"/>
<comment type="caution">
    <text evidence="17">The sequence shown here is derived from an EMBL/GenBank/DDBJ whole genome shotgun (WGS) entry which is preliminary data.</text>
</comment>
<evidence type="ECO:0000256" key="12">
    <source>
        <dbReference type="ARBA" id="ARBA00029750"/>
    </source>
</evidence>
<dbReference type="EMBL" id="AJIL01000117">
    <property type="protein sequence ID" value="KNE94415.1"/>
    <property type="molecule type" value="Genomic_DNA"/>
</dbReference>
<comment type="catalytic activity">
    <reaction evidence="1">
        <text>7-[(3S)-3-amino-3-carboxypropyl]wyosine(37) in tRNA(Phe) + S-adenosyl-L-methionine = 7-[(3S)-(3-amino-3-methoxycarbonyl)propyl]wyosine(37) in tRNA(Phe) + S-adenosyl-L-homocysteine</text>
        <dbReference type="Rhea" id="RHEA:36903"/>
        <dbReference type="Rhea" id="RHEA-COMP:10379"/>
        <dbReference type="Rhea" id="RHEA-COMP:11844"/>
        <dbReference type="ChEBI" id="CHEBI:57856"/>
        <dbReference type="ChEBI" id="CHEBI:59789"/>
        <dbReference type="ChEBI" id="CHEBI:73543"/>
        <dbReference type="ChEBI" id="CHEBI:74275"/>
        <dbReference type="EC" id="2.1.1.290"/>
    </reaction>
</comment>
<dbReference type="Pfam" id="PF13621">
    <property type="entry name" value="Cupin_8"/>
    <property type="match status" value="1"/>
</dbReference>
<proteinExistence type="inferred from homology"/>
<dbReference type="InterPro" id="IPR003347">
    <property type="entry name" value="JmjC_dom"/>
</dbReference>
<evidence type="ECO:0000256" key="4">
    <source>
        <dbReference type="ARBA" id="ARBA00012155"/>
    </source>
</evidence>
<dbReference type="Gene3D" id="3.40.50.150">
    <property type="entry name" value="Vaccinia Virus protein VP39"/>
    <property type="match status" value="1"/>
</dbReference>
<evidence type="ECO:0000313" key="17">
    <source>
        <dbReference type="EMBL" id="KNE94415.1"/>
    </source>
</evidence>
<comment type="similarity">
    <text evidence="3">Belongs to the methyltransferase superfamily. LCMT family.</text>
</comment>
<dbReference type="PROSITE" id="PS51184">
    <property type="entry name" value="JMJC"/>
    <property type="match status" value="1"/>
</dbReference>
<dbReference type="Gene3D" id="2.60.120.650">
    <property type="entry name" value="Cupin"/>
    <property type="match status" value="1"/>
</dbReference>
<evidence type="ECO:0000259" key="16">
    <source>
        <dbReference type="PROSITE" id="PS51184"/>
    </source>
</evidence>
<dbReference type="SUPFAM" id="SSF51197">
    <property type="entry name" value="Clavaminate synthase-like"/>
    <property type="match status" value="1"/>
</dbReference>
<evidence type="ECO:0000256" key="8">
    <source>
        <dbReference type="ARBA" id="ARBA00022679"/>
    </source>
</evidence>
<dbReference type="InterPro" id="IPR015915">
    <property type="entry name" value="Kelch-typ_b-propeller"/>
</dbReference>
<dbReference type="InterPro" id="IPR007213">
    <property type="entry name" value="Ppm1/Ppm2/Tcmp"/>
</dbReference>
<keyword evidence="18" id="KW-1185">Reference proteome</keyword>
<dbReference type="InterPro" id="IPR029063">
    <property type="entry name" value="SAM-dependent_MTases_sf"/>
</dbReference>
<dbReference type="OrthoDB" id="203237at2759"/>
<dbReference type="Pfam" id="PF13418">
    <property type="entry name" value="Beta-prop_TYW4"/>
    <property type="match status" value="1"/>
</dbReference>
<dbReference type="EC" id="2.1.1.290" evidence="5"/>
<keyword evidence="8" id="KW-0808">Transferase</keyword>
<feature type="domain" description="JmjC" evidence="16">
    <location>
        <begin position="852"/>
        <end position="1018"/>
    </location>
</feature>